<evidence type="ECO:0000259" key="1">
    <source>
        <dbReference type="Pfam" id="PF16289"/>
    </source>
</evidence>
<keyword evidence="3" id="KW-1185">Reference proteome</keyword>
<feature type="domain" description="DUF4935" evidence="1">
    <location>
        <begin position="14"/>
        <end position="192"/>
    </location>
</feature>
<dbReference type="RefSeq" id="WP_097070475.1">
    <property type="nucleotide sequence ID" value="NZ_OBMT01000009.1"/>
</dbReference>
<evidence type="ECO:0000313" key="3">
    <source>
        <dbReference type="Proteomes" id="UP000219111"/>
    </source>
</evidence>
<dbReference type="InterPro" id="IPR032557">
    <property type="entry name" value="DUF4935"/>
</dbReference>
<accession>A0A285STT7</accession>
<dbReference type="AlphaFoldDB" id="A0A285STT7"/>
<sequence>MDAQAIASAGVPVLCIDTCSILDIMRDPTRETAKPHDRQAAIDLVVATESDRLICLMAEQVAIEFADHDQPVQDEAERNLKKVREQVERINNLSAVYGAPGTIDLTHLDDHVGRARAVVGRWLAKLDKVVPSPQTPAKAFARVNAGIAPARRGKESSKDCLVYETYLEAVSALRGAGLATPIVFLSSNTNEYLTEGRVLKPEIAVEFSAINLDYAPNMSAAKYALGL</sequence>
<dbReference type="OrthoDB" id="8450129at2"/>
<evidence type="ECO:0000313" key="2">
    <source>
        <dbReference type="EMBL" id="SOC11592.1"/>
    </source>
</evidence>
<dbReference type="Pfam" id="PF16289">
    <property type="entry name" value="PIN_12"/>
    <property type="match status" value="1"/>
</dbReference>
<protein>
    <recommendedName>
        <fullName evidence="1">DUF4935 domain-containing protein</fullName>
    </recommendedName>
</protein>
<gene>
    <name evidence="2" type="ORF">SAMN05877831_10912</name>
</gene>
<reference evidence="3" key="1">
    <citation type="submission" date="2017-08" db="EMBL/GenBank/DDBJ databases">
        <authorList>
            <person name="Varghese N."/>
            <person name="Submissions S."/>
        </authorList>
    </citation>
    <scope>NUCLEOTIDE SEQUENCE [LARGE SCALE GENOMIC DNA]</scope>
    <source>
        <strain evidence="3">JA276</strain>
    </source>
</reference>
<proteinExistence type="predicted"/>
<dbReference type="Proteomes" id="UP000219111">
    <property type="component" value="Unassembled WGS sequence"/>
</dbReference>
<name>A0A285STT7_9RHOB</name>
<organism evidence="2 3">
    <name type="scientific">Rhodobacter maris</name>
    <dbReference type="NCBI Taxonomy" id="446682"/>
    <lineage>
        <taxon>Bacteria</taxon>
        <taxon>Pseudomonadati</taxon>
        <taxon>Pseudomonadota</taxon>
        <taxon>Alphaproteobacteria</taxon>
        <taxon>Rhodobacterales</taxon>
        <taxon>Rhodobacter group</taxon>
        <taxon>Rhodobacter</taxon>
    </lineage>
</organism>
<dbReference type="EMBL" id="OBMT01000009">
    <property type="protein sequence ID" value="SOC11592.1"/>
    <property type="molecule type" value="Genomic_DNA"/>
</dbReference>